<evidence type="ECO:0000313" key="3">
    <source>
        <dbReference type="Proteomes" id="UP000257109"/>
    </source>
</evidence>
<organism evidence="2 3">
    <name type="scientific">Mucuna pruriens</name>
    <name type="common">Velvet bean</name>
    <name type="synonym">Dolichos pruriens</name>
    <dbReference type="NCBI Taxonomy" id="157652"/>
    <lineage>
        <taxon>Eukaryota</taxon>
        <taxon>Viridiplantae</taxon>
        <taxon>Streptophyta</taxon>
        <taxon>Embryophyta</taxon>
        <taxon>Tracheophyta</taxon>
        <taxon>Spermatophyta</taxon>
        <taxon>Magnoliopsida</taxon>
        <taxon>eudicotyledons</taxon>
        <taxon>Gunneridae</taxon>
        <taxon>Pentapetalae</taxon>
        <taxon>rosids</taxon>
        <taxon>fabids</taxon>
        <taxon>Fabales</taxon>
        <taxon>Fabaceae</taxon>
        <taxon>Papilionoideae</taxon>
        <taxon>50 kb inversion clade</taxon>
        <taxon>NPAAA clade</taxon>
        <taxon>indigoferoid/millettioid clade</taxon>
        <taxon>Phaseoleae</taxon>
        <taxon>Mucuna</taxon>
    </lineage>
</organism>
<dbReference type="PANTHER" id="PTHR48154">
    <property type="entry name" value="PROTEIN, PUTATIVE-RELATED"/>
    <property type="match status" value="1"/>
</dbReference>
<dbReference type="OrthoDB" id="999756at2759"/>
<dbReference type="Pfam" id="PF24924">
    <property type="entry name" value="DUF7745"/>
    <property type="match status" value="1"/>
</dbReference>
<protein>
    <recommendedName>
        <fullName evidence="1">DUF7745 domain-containing protein</fullName>
    </recommendedName>
</protein>
<reference evidence="2" key="1">
    <citation type="submission" date="2018-05" db="EMBL/GenBank/DDBJ databases">
        <title>Draft genome of Mucuna pruriens seed.</title>
        <authorList>
            <person name="Nnadi N.E."/>
            <person name="Vos R."/>
            <person name="Hasami M.H."/>
            <person name="Devisetty U.K."/>
            <person name="Aguiy J.C."/>
        </authorList>
    </citation>
    <scope>NUCLEOTIDE SEQUENCE [LARGE SCALE GENOMIC DNA]</scope>
    <source>
        <strain evidence="2">JCA_2017</strain>
    </source>
</reference>
<gene>
    <name evidence="2" type="ORF">CR513_31857</name>
</gene>
<name>A0A371G882_MUCPR</name>
<feature type="non-terminal residue" evidence="2">
    <location>
        <position position="1"/>
    </location>
</feature>
<accession>A0A371G882</accession>
<dbReference type="AlphaFoldDB" id="A0A371G882"/>
<proteinExistence type="predicted"/>
<keyword evidence="3" id="KW-1185">Reference proteome</keyword>
<dbReference type="EMBL" id="QJKJ01006424">
    <property type="protein sequence ID" value="RDX86768.1"/>
    <property type="molecule type" value="Genomic_DNA"/>
</dbReference>
<dbReference type="Proteomes" id="UP000257109">
    <property type="component" value="Unassembled WGS sequence"/>
</dbReference>
<evidence type="ECO:0000259" key="1">
    <source>
        <dbReference type="Pfam" id="PF24924"/>
    </source>
</evidence>
<evidence type="ECO:0000313" key="2">
    <source>
        <dbReference type="EMBL" id="RDX86768.1"/>
    </source>
</evidence>
<feature type="domain" description="DUF7745" evidence="1">
    <location>
        <begin position="19"/>
        <end position="121"/>
    </location>
</feature>
<dbReference type="InterPro" id="IPR056647">
    <property type="entry name" value="DUF7745"/>
</dbReference>
<comment type="caution">
    <text evidence="2">The sequence shown here is derived from an EMBL/GenBank/DDBJ whole genome shotgun (WGS) entry which is preliminary data.</text>
</comment>
<sequence>MPRKPSILRQGGKVIKGIQVGIGEEEVEKDIELLSKARNWDAFIDVLGLAVYKIVLFRHLNDYIDLVAIDVFLAYQKRGRSLVVAVLANTYYAIHSSHEKKGGKLVCCLHALYLWLIAHTNRMKGIFQCGNFLIVLLMGTQGCINYNPLVALRQSKYPIMHPPSEESITPLIIYGLKSPNVFMLRKIRLAQESVYKRGRDLGPRGHDVSANYKNWLRLKVNLIKLPFNDPLPAIDDSPILGISKNEVVDELSESPAEVEDEKESLKRKLEKAYEGQRIVWEEAHREEDYPNQ</sequence>
<dbReference type="PANTHER" id="PTHR48154:SF1">
    <property type="entry name" value="PROTEIN, PUTATIVE-RELATED"/>
    <property type="match status" value="1"/>
</dbReference>